<evidence type="ECO:0000256" key="1">
    <source>
        <dbReference type="SAM" id="Phobius"/>
    </source>
</evidence>
<comment type="caution">
    <text evidence="2">The sequence shown here is derived from an EMBL/GenBank/DDBJ whole genome shotgun (WGS) entry which is preliminary data.</text>
</comment>
<dbReference type="STRING" id="537006.PRABACTJOHN_02167"/>
<evidence type="ECO:0000313" key="3">
    <source>
        <dbReference type="Proteomes" id="UP000005510"/>
    </source>
</evidence>
<evidence type="ECO:0000313" key="2">
    <source>
        <dbReference type="EMBL" id="EEC96425.1"/>
    </source>
</evidence>
<name>B7BAV7_9BACT</name>
<keyword evidence="1" id="KW-1133">Transmembrane helix</keyword>
<accession>B7BAV7</accession>
<dbReference type="AlphaFoldDB" id="B7BAV7"/>
<reference evidence="2 3" key="2">
    <citation type="submission" date="2008-10" db="EMBL/GenBank/DDBJ databases">
        <authorList>
            <person name="Fulton L."/>
            <person name="Clifton S."/>
            <person name="Fulton B."/>
            <person name="Xu J."/>
            <person name="Minx P."/>
            <person name="Pepin K.H."/>
            <person name="Johnson M."/>
            <person name="Bhonagiri V."/>
            <person name="Nash W.E."/>
            <person name="Mardis E.R."/>
            <person name="Wilson R.K."/>
        </authorList>
    </citation>
    <scope>NUCLEOTIDE SEQUENCE [LARGE SCALE GENOMIC DNA]</scope>
    <source>
        <strain evidence="2 3">DSM 18315</strain>
    </source>
</reference>
<dbReference type="HOGENOM" id="CLU_3028122_0_0_10"/>
<proteinExistence type="predicted"/>
<reference evidence="2 3" key="1">
    <citation type="submission" date="2008-10" db="EMBL/GenBank/DDBJ databases">
        <title>Draft genome sequence of Parabacteroides johnsonii (DSM 18315).</title>
        <authorList>
            <person name="Sudarsanam P."/>
            <person name="Ley R."/>
            <person name="Guruge J."/>
            <person name="Turnbaugh P.J."/>
            <person name="Mahowald M."/>
            <person name="Liep D."/>
            <person name="Gordon J."/>
        </authorList>
    </citation>
    <scope>NUCLEOTIDE SEQUENCE [LARGE SCALE GENOMIC DNA]</scope>
    <source>
        <strain evidence="2 3">DSM 18315</strain>
    </source>
</reference>
<sequence length="55" mass="6074">MNCKGSIIRIGKESAGHERGLRSLFAVMELISIKISSILLMFRGKKLSLLISKAK</sequence>
<dbReference type="Proteomes" id="UP000005510">
    <property type="component" value="Unassembled WGS sequence"/>
</dbReference>
<gene>
    <name evidence="2" type="ORF">PRABACTJOHN_02167</name>
</gene>
<feature type="transmembrane region" description="Helical" evidence="1">
    <location>
        <begin position="21"/>
        <end position="42"/>
    </location>
</feature>
<protein>
    <submittedName>
        <fullName evidence="2">Uncharacterized protein</fullName>
    </submittedName>
</protein>
<keyword evidence="1" id="KW-0472">Membrane</keyword>
<organism evidence="2 3">
    <name type="scientific">Parabacteroides johnsonii DSM 18315</name>
    <dbReference type="NCBI Taxonomy" id="537006"/>
    <lineage>
        <taxon>Bacteria</taxon>
        <taxon>Pseudomonadati</taxon>
        <taxon>Bacteroidota</taxon>
        <taxon>Bacteroidia</taxon>
        <taxon>Bacteroidales</taxon>
        <taxon>Tannerellaceae</taxon>
        <taxon>Parabacteroides</taxon>
    </lineage>
</organism>
<dbReference type="EMBL" id="ABYH01000242">
    <property type="protein sequence ID" value="EEC96425.1"/>
    <property type="molecule type" value="Genomic_DNA"/>
</dbReference>
<keyword evidence="1" id="KW-0812">Transmembrane</keyword>